<feature type="compositionally biased region" description="Low complexity" evidence="1">
    <location>
        <begin position="353"/>
        <end position="374"/>
    </location>
</feature>
<feature type="compositionally biased region" description="Gly residues" evidence="1">
    <location>
        <begin position="551"/>
        <end position="577"/>
    </location>
</feature>
<feature type="compositionally biased region" description="Low complexity" evidence="1">
    <location>
        <begin position="230"/>
        <end position="256"/>
    </location>
</feature>
<sequence length="714" mass="70271">MDGKQKATGSLPPEHDDIYAAVFNLVGQQRNETYEDLTKVLPSIKDKDPAELKELAARQALREMFKPSVDPLRVEYEQAAADEDVDDLSTEEGDWIGASVKTGAEDDEEVDEHGIPIVKLSRASSNFILDGPGDVKVDNFTPELEEEAGNANPDANSAPTVPQSAPKGDSSNPRVPGGAPTGSSSATSTSPSSSSTPAAAAATPAAAAATTYVPTLLARARRSTAGGEGATAAPTTTAAAAASTGRGSSAAAAPPAVVTLEDEIRALRALKHPNREAPGVGQAERCGREAAGAEDDDGDEDPEVILEPSSPRMSMLLPPAPLPVEGKSHATSAAAAAGVEADGSSSGDDDTLGRSSSDVDSSGGSGAVVRDGAGQVPEGPSCLPGQCQDSSSAASEEALWRALQGVDPRALLEHMGLAGGEGEEGEGEGDGEGEGEEGAADECVGGGGEDSCQAAQQQQQQPRLVQPGEEATQQQGRREQQQQDPTELAETPQVGTPAAAAAAEADAQGRPEAMAGGEGAGAAAGVGGGEGSSAGTAAGGSGDAAAVAGRPGEGAVSGGEGREGGAAGSGGEAGCGGVEVPAVAKTAPKTTEAAAAVAAVAAVAAGTDVQARTEAASQSEQQQQSQLVVVSSSRAGGSGGGGGSGGCRGGGGGGGTSDGPTYEEVEPFSLDPDFDYDNVVLTPREFPYSLLSTRWGAAGAPAGGPAAAAAAGQR</sequence>
<proteinExistence type="predicted"/>
<feature type="compositionally biased region" description="Low complexity" evidence="1">
    <location>
        <begin position="329"/>
        <end position="346"/>
    </location>
</feature>
<feature type="compositionally biased region" description="Acidic residues" evidence="1">
    <location>
        <begin position="661"/>
        <end position="672"/>
    </location>
</feature>
<feature type="region of interest" description="Disordered" evidence="1">
    <location>
        <begin position="220"/>
        <end position="256"/>
    </location>
</feature>
<protein>
    <submittedName>
        <fullName evidence="2">Uncharacterized protein</fullName>
    </submittedName>
</protein>
<evidence type="ECO:0000256" key="1">
    <source>
        <dbReference type="SAM" id="MobiDB-lite"/>
    </source>
</evidence>
<feature type="compositionally biased region" description="Acidic residues" evidence="1">
    <location>
        <begin position="421"/>
        <end position="440"/>
    </location>
</feature>
<feature type="compositionally biased region" description="Polar residues" evidence="1">
    <location>
        <begin position="153"/>
        <end position="173"/>
    </location>
</feature>
<feature type="compositionally biased region" description="Low complexity" evidence="1">
    <location>
        <begin position="308"/>
        <end position="317"/>
    </location>
</feature>
<feature type="region of interest" description="Disordered" evidence="1">
    <location>
        <begin position="270"/>
        <end position="578"/>
    </location>
</feature>
<name>A0AAD3DWI5_9CHLO</name>
<feature type="compositionally biased region" description="Low complexity" evidence="1">
    <location>
        <begin position="176"/>
        <end position="208"/>
    </location>
</feature>
<dbReference type="AlphaFoldDB" id="A0AAD3DWI5"/>
<comment type="caution">
    <text evidence="2">The sequence shown here is derived from an EMBL/GenBank/DDBJ whole genome shotgun (WGS) entry which is preliminary data.</text>
</comment>
<keyword evidence="3" id="KW-1185">Reference proteome</keyword>
<feature type="compositionally biased region" description="Gly residues" evidence="1">
    <location>
        <begin position="636"/>
        <end position="657"/>
    </location>
</feature>
<feature type="region of interest" description="Disordered" evidence="1">
    <location>
        <begin position="128"/>
        <end position="208"/>
    </location>
</feature>
<evidence type="ECO:0000313" key="3">
    <source>
        <dbReference type="Proteomes" id="UP001054857"/>
    </source>
</evidence>
<feature type="region of interest" description="Disordered" evidence="1">
    <location>
        <begin position="610"/>
        <end position="672"/>
    </location>
</feature>
<dbReference type="Proteomes" id="UP001054857">
    <property type="component" value="Unassembled WGS sequence"/>
</dbReference>
<feature type="compositionally biased region" description="Gly residues" evidence="1">
    <location>
        <begin position="516"/>
        <end position="542"/>
    </location>
</feature>
<feature type="compositionally biased region" description="Low complexity" evidence="1">
    <location>
        <begin position="617"/>
        <end position="635"/>
    </location>
</feature>
<organism evidence="2 3">
    <name type="scientific">Astrephomene gubernaculifera</name>
    <dbReference type="NCBI Taxonomy" id="47775"/>
    <lineage>
        <taxon>Eukaryota</taxon>
        <taxon>Viridiplantae</taxon>
        <taxon>Chlorophyta</taxon>
        <taxon>core chlorophytes</taxon>
        <taxon>Chlorophyceae</taxon>
        <taxon>CS clade</taxon>
        <taxon>Chlamydomonadales</taxon>
        <taxon>Astrephomenaceae</taxon>
        <taxon>Astrephomene</taxon>
    </lineage>
</organism>
<dbReference type="EMBL" id="BMAR01000030">
    <property type="protein sequence ID" value="GFR49405.1"/>
    <property type="molecule type" value="Genomic_DNA"/>
</dbReference>
<gene>
    <name evidence="2" type="ORF">Agub_g11457</name>
</gene>
<accession>A0AAD3DWI5</accession>
<reference evidence="2 3" key="1">
    <citation type="journal article" date="2021" name="Sci. Rep.">
        <title>Genome sequencing of the multicellular alga Astrephomene provides insights into convergent evolution of germ-soma differentiation.</title>
        <authorList>
            <person name="Yamashita S."/>
            <person name="Yamamoto K."/>
            <person name="Matsuzaki R."/>
            <person name="Suzuki S."/>
            <person name="Yamaguchi H."/>
            <person name="Hirooka S."/>
            <person name="Minakuchi Y."/>
            <person name="Miyagishima S."/>
            <person name="Kawachi M."/>
            <person name="Toyoda A."/>
            <person name="Nozaki H."/>
        </authorList>
    </citation>
    <scope>NUCLEOTIDE SEQUENCE [LARGE SCALE GENOMIC DNA]</scope>
    <source>
        <strain evidence="2 3">NIES-4017</strain>
    </source>
</reference>
<feature type="compositionally biased region" description="Acidic residues" evidence="1">
    <location>
        <begin position="292"/>
        <end position="304"/>
    </location>
</feature>
<evidence type="ECO:0000313" key="2">
    <source>
        <dbReference type="EMBL" id="GFR49405.1"/>
    </source>
</evidence>